<sequence>MADESSLRAKVKTWMSTKESLESEMKAFSDILKSQGVGMGEPLVDEDDFPRNDIGDIHQIRNARGKIRSLNNDIKALSEKIHGGIEEIHRLARDTQSTDSNPTPSSPNVAPSPFARVSEVAKGSPADSAGLMDGDLILELGSLDAKKFKELSQIGDIVKNSIGSSVHLKVLREGSAVKKLELTPKQWSGKGLLGCLVKGLNR</sequence>
<proteinExistence type="evidence at transcript level"/>
<dbReference type="GO" id="GO:0070682">
    <property type="term" value="P:proteasome regulatory particle assembly"/>
    <property type="evidence" value="ECO:0007669"/>
    <property type="project" value="InterPro"/>
</dbReference>
<feature type="region of interest" description="Disordered" evidence="5">
    <location>
        <begin position="93"/>
        <end position="113"/>
    </location>
</feature>
<evidence type="ECO:0000313" key="8">
    <source>
        <dbReference type="EMBL" id="QQP48792.1"/>
    </source>
</evidence>
<organism evidence="7">
    <name type="scientific">Caligus rogercresseyi</name>
    <name type="common">Sea louse</name>
    <dbReference type="NCBI Taxonomy" id="217165"/>
    <lineage>
        <taxon>Eukaryota</taxon>
        <taxon>Metazoa</taxon>
        <taxon>Ecdysozoa</taxon>
        <taxon>Arthropoda</taxon>
        <taxon>Crustacea</taxon>
        <taxon>Multicrustacea</taxon>
        <taxon>Hexanauplia</taxon>
        <taxon>Copepoda</taxon>
        <taxon>Siphonostomatoida</taxon>
        <taxon>Caligidae</taxon>
        <taxon>Caligus</taxon>
    </lineage>
</organism>
<evidence type="ECO:0000256" key="4">
    <source>
        <dbReference type="ARBA" id="ARBA00030007"/>
    </source>
</evidence>
<dbReference type="Proteomes" id="UP000595437">
    <property type="component" value="Chromosome 6"/>
</dbReference>
<dbReference type="Pfam" id="PF18265">
    <property type="entry name" value="Nas2_N"/>
    <property type="match status" value="1"/>
</dbReference>
<dbReference type="AlphaFoldDB" id="C1BPE9"/>
<dbReference type="InterPro" id="IPR001478">
    <property type="entry name" value="PDZ"/>
</dbReference>
<dbReference type="GO" id="GO:0005634">
    <property type="term" value="C:nucleus"/>
    <property type="evidence" value="ECO:0007669"/>
    <property type="project" value="TreeGrafter"/>
</dbReference>
<protein>
    <recommendedName>
        <fullName evidence="2">26S proteasome non-ATPase regulatory subunit 9</fullName>
    </recommendedName>
    <alternativeName>
        <fullName evidence="4">26S proteasome regulatory subunit p27</fullName>
    </alternativeName>
</protein>
<dbReference type="InterPro" id="IPR040815">
    <property type="entry name" value="Nas2_N"/>
</dbReference>
<gene>
    <name evidence="7" type="primary">PSMD9</name>
    <name evidence="8" type="ORF">FKW44_009218</name>
</gene>
<dbReference type="SMART" id="SM00228">
    <property type="entry name" value="PDZ"/>
    <property type="match status" value="1"/>
</dbReference>
<dbReference type="PANTHER" id="PTHR12651">
    <property type="entry name" value="26S PROTEASOME NON-ATPASE REGULATORY SUBUNIT 9"/>
    <property type="match status" value="1"/>
</dbReference>
<reference evidence="8" key="3">
    <citation type="journal article" name="Sci. Data">
        <title>Chromosome-scale genome assembly of the sea louse Caligus rogercresseyi by SMRT sequencing and Hi-C analysis.</title>
        <authorList>
            <person name="Gallardo-Escarate C."/>
            <person name="Valenzuela-Munoz V."/>
            <person name="Nunez-Acuna G."/>
            <person name="Valenzuela-Miranda D."/>
            <person name="Goncalves A.T."/>
            <person name="Escobar-Sepulveda H."/>
            <person name="Liachko I."/>
            <person name="Nelson B."/>
            <person name="Roberts S."/>
            <person name="Warren W."/>
        </authorList>
    </citation>
    <scope>NUCLEOTIDE SEQUENCE</scope>
    <source>
        <tissue evidence="8">Whole tissue</tissue>
    </source>
</reference>
<dbReference type="InterPro" id="IPR035269">
    <property type="entry name" value="PSMD9"/>
</dbReference>
<evidence type="ECO:0000256" key="5">
    <source>
        <dbReference type="SAM" id="MobiDB-lite"/>
    </source>
</evidence>
<dbReference type="SUPFAM" id="SSF50156">
    <property type="entry name" value="PDZ domain-like"/>
    <property type="match status" value="1"/>
</dbReference>
<accession>C1BPE9</accession>
<name>C1BPE9_CALRO</name>
<dbReference type="Gene3D" id="6.10.140.1710">
    <property type="match status" value="1"/>
</dbReference>
<dbReference type="InterPro" id="IPR041489">
    <property type="entry name" value="PDZ_6"/>
</dbReference>
<dbReference type="GO" id="GO:0000502">
    <property type="term" value="C:proteasome complex"/>
    <property type="evidence" value="ECO:0007669"/>
    <property type="project" value="UniProtKB-KW"/>
</dbReference>
<comment type="similarity">
    <text evidence="1">Belongs to the proteasome subunit p27 family.</text>
</comment>
<dbReference type="PANTHER" id="PTHR12651:SF1">
    <property type="entry name" value="26S PROTEASOME NON-ATPASE REGULATORY SUBUNIT 9"/>
    <property type="match status" value="1"/>
</dbReference>
<dbReference type="Gene3D" id="2.30.42.10">
    <property type="match status" value="1"/>
</dbReference>
<evidence type="ECO:0000313" key="7">
    <source>
        <dbReference type="EMBL" id="ACO10902.1"/>
    </source>
</evidence>
<evidence type="ECO:0000256" key="1">
    <source>
        <dbReference type="ARBA" id="ARBA00005256"/>
    </source>
</evidence>
<evidence type="ECO:0000313" key="9">
    <source>
        <dbReference type="Proteomes" id="UP000595437"/>
    </source>
</evidence>
<keyword evidence="9" id="KW-1185">Reference proteome</keyword>
<dbReference type="FunFam" id="2.30.42.10:FF:000107">
    <property type="entry name" value="26S proteasome non-ATPase regulatory subunit 9"/>
    <property type="match status" value="1"/>
</dbReference>
<evidence type="ECO:0000256" key="2">
    <source>
        <dbReference type="ARBA" id="ARBA00014937"/>
    </source>
</evidence>
<dbReference type="EMBL" id="BT076478">
    <property type="protein sequence ID" value="ACO10902.1"/>
    <property type="molecule type" value="mRNA"/>
</dbReference>
<dbReference type="GO" id="GO:0005737">
    <property type="term" value="C:cytoplasm"/>
    <property type="evidence" value="ECO:0007669"/>
    <property type="project" value="TreeGrafter"/>
</dbReference>
<reference evidence="7" key="1">
    <citation type="submission" date="2009-03" db="EMBL/GenBank/DDBJ databases">
        <title>Caligus rogercresseyi ESTs and full-length cDNAs.</title>
        <authorList>
            <person name="Yasuike M."/>
            <person name="von Schalburg K."/>
            <person name="Cooper G."/>
            <person name="Leong J."/>
            <person name="Jones S.R.M."/>
            <person name="Koop B.F."/>
        </authorList>
    </citation>
    <scope>NUCLEOTIDE SEQUENCE</scope>
    <source>
        <tissue evidence="7">Whole tissue</tissue>
    </source>
</reference>
<keyword evidence="7" id="KW-0647">Proteasome</keyword>
<dbReference type="InterPro" id="IPR036034">
    <property type="entry name" value="PDZ_sf"/>
</dbReference>
<dbReference type="Pfam" id="PF17820">
    <property type="entry name" value="PDZ_6"/>
    <property type="match status" value="1"/>
</dbReference>
<dbReference type="OrthoDB" id="72325at2759"/>
<feature type="compositionally biased region" description="Low complexity" evidence="5">
    <location>
        <begin position="94"/>
        <end position="108"/>
    </location>
</feature>
<evidence type="ECO:0000259" key="6">
    <source>
        <dbReference type="SMART" id="SM00228"/>
    </source>
</evidence>
<keyword evidence="3" id="KW-0143">Chaperone</keyword>
<dbReference type="EMBL" id="CP045895">
    <property type="protein sequence ID" value="QQP48792.1"/>
    <property type="molecule type" value="Genomic_DNA"/>
</dbReference>
<reference evidence="9" key="2">
    <citation type="submission" date="2021-01" db="EMBL/GenBank/DDBJ databases">
        <title>Caligus Genome Assembly.</title>
        <authorList>
            <person name="Gallardo-Escarate C."/>
        </authorList>
    </citation>
    <scope>NUCLEOTIDE SEQUENCE [LARGE SCALE GENOMIC DNA]</scope>
</reference>
<feature type="domain" description="PDZ" evidence="6">
    <location>
        <begin position="79"/>
        <end position="174"/>
    </location>
</feature>
<evidence type="ECO:0000256" key="3">
    <source>
        <dbReference type="ARBA" id="ARBA00023186"/>
    </source>
</evidence>